<dbReference type="RefSeq" id="WP_205720732.1">
    <property type="nucleotide sequence ID" value="NZ_CP070608.1"/>
</dbReference>
<evidence type="ECO:0000313" key="1">
    <source>
        <dbReference type="EMBL" id="QSE96215.1"/>
    </source>
</evidence>
<reference evidence="1" key="1">
    <citation type="submission" date="2021-02" db="EMBL/GenBank/DDBJ databases">
        <title>Fulvivirga sp. S481 isolated from sea water.</title>
        <authorList>
            <person name="Bae S.S."/>
            <person name="Baek K."/>
        </authorList>
    </citation>
    <scope>NUCLEOTIDE SEQUENCE</scope>
    <source>
        <strain evidence="1">S481</strain>
    </source>
</reference>
<sequence>MKDFNKITINCNWKTTKYNEQIIDFWQRLNALPDGVNPFHRVEETVFVATNSDGEVIGVTTAVPKQIAHLNQLWFFNFRTMMHPEFRIPGLVDYLASETINLLEQDYLQGKSECVGVITLIEDQRVQKIKRKAVYTATGLTFVGYTKNKAEIRLKYFKGATI</sequence>
<dbReference type="Proteomes" id="UP000662783">
    <property type="component" value="Chromosome"/>
</dbReference>
<accession>A0A974WHI5</accession>
<protein>
    <submittedName>
        <fullName evidence="1">Uncharacterized protein</fullName>
    </submittedName>
</protein>
<dbReference type="AlphaFoldDB" id="A0A974WHI5"/>
<dbReference type="KEGG" id="fuv:JR347_11390"/>
<name>A0A974WHI5_9BACT</name>
<dbReference type="EMBL" id="CP070608">
    <property type="protein sequence ID" value="QSE96215.1"/>
    <property type="molecule type" value="Genomic_DNA"/>
</dbReference>
<gene>
    <name evidence="1" type="ORF">JR347_11390</name>
</gene>
<evidence type="ECO:0000313" key="2">
    <source>
        <dbReference type="Proteomes" id="UP000662783"/>
    </source>
</evidence>
<proteinExistence type="predicted"/>
<organism evidence="1 2">
    <name type="scientific">Fulvivirga lutea</name>
    <dbReference type="NCBI Taxonomy" id="2810512"/>
    <lineage>
        <taxon>Bacteria</taxon>
        <taxon>Pseudomonadati</taxon>
        <taxon>Bacteroidota</taxon>
        <taxon>Cytophagia</taxon>
        <taxon>Cytophagales</taxon>
        <taxon>Fulvivirgaceae</taxon>
        <taxon>Fulvivirga</taxon>
    </lineage>
</organism>
<keyword evidence="2" id="KW-1185">Reference proteome</keyword>